<keyword evidence="5" id="KW-1185">Reference proteome</keyword>
<protein>
    <submittedName>
        <fullName evidence="4">Ankyrin repeat-containing domain protein</fullName>
    </submittedName>
</protein>
<evidence type="ECO:0000256" key="2">
    <source>
        <dbReference type="ARBA" id="ARBA00023043"/>
    </source>
</evidence>
<proteinExistence type="predicted"/>
<dbReference type="InterPro" id="IPR036770">
    <property type="entry name" value="Ankyrin_rpt-contain_sf"/>
</dbReference>
<dbReference type="SUPFAM" id="SSF48403">
    <property type="entry name" value="Ankyrin repeat"/>
    <property type="match status" value="1"/>
</dbReference>
<dbReference type="PANTHER" id="PTHR24198:SF165">
    <property type="entry name" value="ANKYRIN REPEAT-CONTAINING PROTEIN-RELATED"/>
    <property type="match status" value="1"/>
</dbReference>
<dbReference type="EMBL" id="ML738370">
    <property type="protein sequence ID" value="KAE8309239.1"/>
    <property type="molecule type" value="Genomic_DNA"/>
</dbReference>
<dbReference type="PROSITE" id="PS50088">
    <property type="entry name" value="ANK_REPEAT"/>
    <property type="match status" value="1"/>
</dbReference>
<reference evidence="5" key="1">
    <citation type="submission" date="2019-04" db="EMBL/GenBank/DDBJ databases">
        <title>Friends and foes A comparative genomics studyof 23 Aspergillus species from section Flavi.</title>
        <authorList>
            <consortium name="DOE Joint Genome Institute"/>
            <person name="Kjaerbolling I."/>
            <person name="Vesth T."/>
            <person name="Frisvad J.C."/>
            <person name="Nybo J.L."/>
            <person name="Theobald S."/>
            <person name="Kildgaard S."/>
            <person name="Isbrandt T."/>
            <person name="Kuo A."/>
            <person name="Sato A."/>
            <person name="Lyhne E.K."/>
            <person name="Kogle M.E."/>
            <person name="Wiebenga A."/>
            <person name="Kun R.S."/>
            <person name="Lubbers R.J."/>
            <person name="Makela M.R."/>
            <person name="Barry K."/>
            <person name="Chovatia M."/>
            <person name="Clum A."/>
            <person name="Daum C."/>
            <person name="Haridas S."/>
            <person name="He G."/>
            <person name="LaButti K."/>
            <person name="Lipzen A."/>
            <person name="Mondo S."/>
            <person name="Riley R."/>
            <person name="Salamov A."/>
            <person name="Simmons B.A."/>
            <person name="Magnuson J.K."/>
            <person name="Henrissat B."/>
            <person name="Mortensen U.H."/>
            <person name="Larsen T.O."/>
            <person name="Devries R.P."/>
            <person name="Grigoriev I.V."/>
            <person name="Machida M."/>
            <person name="Baker S.E."/>
            <person name="Andersen M.R."/>
        </authorList>
    </citation>
    <scope>NUCLEOTIDE SEQUENCE [LARGE SCALE GENOMIC DNA]</scope>
    <source>
        <strain evidence="5">CBS 130015</strain>
    </source>
</reference>
<dbReference type="Proteomes" id="UP000325433">
    <property type="component" value="Unassembled WGS sequence"/>
</dbReference>
<dbReference type="PROSITE" id="PS50297">
    <property type="entry name" value="ANK_REP_REGION"/>
    <property type="match status" value="1"/>
</dbReference>
<evidence type="ECO:0000313" key="5">
    <source>
        <dbReference type="Proteomes" id="UP000325433"/>
    </source>
</evidence>
<dbReference type="SMART" id="SM00248">
    <property type="entry name" value="ANK"/>
    <property type="match status" value="3"/>
</dbReference>
<keyword evidence="1" id="KW-0677">Repeat</keyword>
<dbReference type="AlphaFoldDB" id="A0A5N6VM73"/>
<organism evidence="4 5">
    <name type="scientific">Aspergillus transmontanensis</name>
    <dbReference type="NCBI Taxonomy" id="1034304"/>
    <lineage>
        <taxon>Eukaryota</taxon>
        <taxon>Fungi</taxon>
        <taxon>Dikarya</taxon>
        <taxon>Ascomycota</taxon>
        <taxon>Pezizomycotina</taxon>
        <taxon>Eurotiomycetes</taxon>
        <taxon>Eurotiomycetidae</taxon>
        <taxon>Eurotiales</taxon>
        <taxon>Aspergillaceae</taxon>
        <taxon>Aspergillus</taxon>
        <taxon>Aspergillus subgen. Circumdati</taxon>
    </lineage>
</organism>
<keyword evidence="2 3" id="KW-0040">ANK repeat</keyword>
<gene>
    <name evidence="4" type="ORF">BDV41DRAFT_580672</name>
</gene>
<accession>A0A5N6VM73</accession>
<dbReference type="InterPro" id="IPR002110">
    <property type="entry name" value="Ankyrin_rpt"/>
</dbReference>
<dbReference type="Pfam" id="PF12796">
    <property type="entry name" value="Ank_2"/>
    <property type="match status" value="1"/>
</dbReference>
<evidence type="ECO:0000256" key="1">
    <source>
        <dbReference type="ARBA" id="ARBA00022737"/>
    </source>
</evidence>
<sequence length="220" mass="25136">MCTVEQVPAEVHLLLVEYPPKDQLSYLQVFRNIIKLLLPRHVNEDQFGSTIQHLLAWRSSELLTRLVLQNMRLPVDKEDKYLSTPLVYAIYSGHEFMVELLLRDVNLSLHDARSPLFTAVETGHLSIVKLLVDQQAVDFAAEFATNPTPLEWAIASKQREMVNFLFEATQTKDFAKSNLARLFIDGNQERLCNQDKDMICVLIDAFDNTNPMGDLYGRAA</sequence>
<evidence type="ECO:0000256" key="3">
    <source>
        <dbReference type="PROSITE-ProRule" id="PRU00023"/>
    </source>
</evidence>
<dbReference type="Gene3D" id="1.25.40.20">
    <property type="entry name" value="Ankyrin repeat-containing domain"/>
    <property type="match status" value="1"/>
</dbReference>
<dbReference type="PANTHER" id="PTHR24198">
    <property type="entry name" value="ANKYRIN REPEAT AND PROTEIN KINASE DOMAIN-CONTAINING PROTEIN"/>
    <property type="match status" value="1"/>
</dbReference>
<evidence type="ECO:0000313" key="4">
    <source>
        <dbReference type="EMBL" id="KAE8309239.1"/>
    </source>
</evidence>
<feature type="repeat" description="ANK" evidence="3">
    <location>
        <begin position="111"/>
        <end position="136"/>
    </location>
</feature>
<name>A0A5N6VM73_9EURO</name>